<keyword evidence="1" id="KW-0812">Transmembrane</keyword>
<dbReference type="EMBL" id="JAARVD010000011">
    <property type="protein sequence ID" value="MBC1798461.1"/>
    <property type="molecule type" value="Genomic_DNA"/>
</dbReference>
<dbReference type="AlphaFoldDB" id="A0A842B6B5"/>
<proteinExistence type="predicted"/>
<protein>
    <submittedName>
        <fullName evidence="2">Uncharacterized protein</fullName>
    </submittedName>
</protein>
<comment type="caution">
    <text evidence="2">The sequence shown here is derived from an EMBL/GenBank/DDBJ whole genome shotgun (WGS) entry which is preliminary data.</text>
</comment>
<accession>A0A842B6B5</accession>
<feature type="transmembrane region" description="Helical" evidence="1">
    <location>
        <begin position="58"/>
        <end position="80"/>
    </location>
</feature>
<organism evidence="2 3">
    <name type="scientific">Listeria booriae</name>
    <dbReference type="NCBI Taxonomy" id="1552123"/>
    <lineage>
        <taxon>Bacteria</taxon>
        <taxon>Bacillati</taxon>
        <taxon>Bacillota</taxon>
        <taxon>Bacilli</taxon>
        <taxon>Bacillales</taxon>
        <taxon>Listeriaceae</taxon>
        <taxon>Listeria</taxon>
    </lineage>
</organism>
<gene>
    <name evidence="2" type="ORF">HCA55_17110</name>
</gene>
<feature type="transmembrane region" description="Helical" evidence="1">
    <location>
        <begin position="100"/>
        <end position="129"/>
    </location>
</feature>
<name>A0A842B6B5_9LIST</name>
<keyword evidence="1" id="KW-0472">Membrane</keyword>
<dbReference type="RefSeq" id="WP_185545647.1">
    <property type="nucleotide sequence ID" value="NZ_JAARVD010000011.1"/>
</dbReference>
<dbReference type="Proteomes" id="UP000548082">
    <property type="component" value="Unassembled WGS sequence"/>
</dbReference>
<evidence type="ECO:0000313" key="3">
    <source>
        <dbReference type="Proteomes" id="UP000548082"/>
    </source>
</evidence>
<evidence type="ECO:0000313" key="2">
    <source>
        <dbReference type="EMBL" id="MBC1798461.1"/>
    </source>
</evidence>
<reference evidence="2 3" key="1">
    <citation type="submission" date="2020-03" db="EMBL/GenBank/DDBJ databases">
        <title>Soil Listeria distribution.</title>
        <authorList>
            <person name="Liao J."/>
            <person name="Wiedmann M."/>
        </authorList>
    </citation>
    <scope>NUCLEOTIDE SEQUENCE [LARGE SCALE GENOMIC DNA]</scope>
    <source>
        <strain evidence="2 3">FSL L7-0990</strain>
    </source>
</reference>
<keyword evidence="1" id="KW-1133">Transmembrane helix</keyword>
<sequence>MSKLVEKINYILLSGTREARERRQHKAYLSECRRLQKQSDSELKTQYFLLLARSKSSYMTFIFIFGMLAIAFASALMSLVNGTSFNSTIFEKIGGDTMYQIAQVVFVFKVSIASFTGIIAFIVSICCIYETRRLNRQLLITEDELYKRRSE</sequence>
<evidence type="ECO:0000256" key="1">
    <source>
        <dbReference type="SAM" id="Phobius"/>
    </source>
</evidence>